<dbReference type="InterPro" id="IPR039447">
    <property type="entry name" value="UreH-like_TM_dom"/>
</dbReference>
<comment type="caution">
    <text evidence="3">The sequence shown here is derived from an EMBL/GenBank/DDBJ whole genome shotgun (WGS) entry which is preliminary data.</text>
</comment>
<feature type="transmembrane region" description="Helical" evidence="1">
    <location>
        <begin position="6"/>
        <end position="29"/>
    </location>
</feature>
<feature type="transmembrane region" description="Helical" evidence="1">
    <location>
        <begin position="117"/>
        <end position="140"/>
    </location>
</feature>
<feature type="transmembrane region" description="Helical" evidence="1">
    <location>
        <begin position="185"/>
        <end position="203"/>
    </location>
</feature>
<sequence>MILKGLALGFSAGIFCIGFCYPVLGPLMLSRPESNFKGSAITLAIFILGRLFAYLLFGAIFGLIGSQVASLPIFRLIILPIAYLILGILMILYGLVTSFPHWTICHSLDKYYKNRKANLFFGFLTGINICPPFLLAITTATELGKIWSGVVFFFFFFLATTVYLLPFLFVGLVSRFKDIRISARVIAVLAGIWFVYRSIVIFIQ</sequence>
<feature type="transmembrane region" description="Helical" evidence="1">
    <location>
        <begin position="41"/>
        <end position="64"/>
    </location>
</feature>
<accession>A0A7C6A9Z9</accession>
<gene>
    <name evidence="3" type="ORF">ENW73_07840</name>
</gene>
<evidence type="ECO:0000313" key="3">
    <source>
        <dbReference type="EMBL" id="HHS52752.1"/>
    </source>
</evidence>
<keyword evidence="1" id="KW-0472">Membrane</keyword>
<organism evidence="3">
    <name type="scientific">candidate division WOR-3 bacterium</name>
    <dbReference type="NCBI Taxonomy" id="2052148"/>
    <lineage>
        <taxon>Bacteria</taxon>
        <taxon>Bacteria division WOR-3</taxon>
    </lineage>
</organism>
<proteinExistence type="predicted"/>
<dbReference type="EMBL" id="DTLI01000187">
    <property type="protein sequence ID" value="HHS52752.1"/>
    <property type="molecule type" value="Genomic_DNA"/>
</dbReference>
<evidence type="ECO:0000256" key="1">
    <source>
        <dbReference type="SAM" id="Phobius"/>
    </source>
</evidence>
<reference evidence="3" key="1">
    <citation type="journal article" date="2020" name="mSystems">
        <title>Genome- and Community-Level Interaction Insights into Carbon Utilization and Element Cycling Functions of Hydrothermarchaeota in Hydrothermal Sediment.</title>
        <authorList>
            <person name="Zhou Z."/>
            <person name="Liu Y."/>
            <person name="Xu W."/>
            <person name="Pan J."/>
            <person name="Luo Z.H."/>
            <person name="Li M."/>
        </authorList>
    </citation>
    <scope>NUCLEOTIDE SEQUENCE [LARGE SCALE GENOMIC DNA]</scope>
    <source>
        <strain evidence="3">SpSt-876</strain>
    </source>
</reference>
<keyword evidence="1" id="KW-1133">Transmembrane helix</keyword>
<feature type="domain" description="Urease accessory protein UreH-like transmembrane" evidence="2">
    <location>
        <begin position="6"/>
        <end position="195"/>
    </location>
</feature>
<dbReference type="AlphaFoldDB" id="A0A7C6A9Z9"/>
<dbReference type="Pfam" id="PF13386">
    <property type="entry name" value="DsbD_2"/>
    <property type="match status" value="1"/>
</dbReference>
<feature type="transmembrane region" description="Helical" evidence="1">
    <location>
        <begin position="76"/>
        <end position="96"/>
    </location>
</feature>
<protein>
    <submittedName>
        <fullName evidence="3">Sulfite exporter TauE/SafE family protein</fullName>
    </submittedName>
</protein>
<feature type="transmembrane region" description="Helical" evidence="1">
    <location>
        <begin position="146"/>
        <end position="173"/>
    </location>
</feature>
<evidence type="ECO:0000259" key="2">
    <source>
        <dbReference type="Pfam" id="PF13386"/>
    </source>
</evidence>
<name>A0A7C6A9Z9_UNCW3</name>
<keyword evidence="1" id="KW-0812">Transmembrane</keyword>